<keyword evidence="2" id="KW-0812">Transmembrane</keyword>
<dbReference type="PANTHER" id="PTHR30168:SF0">
    <property type="entry name" value="INNER MEMBRANE PROTEIN"/>
    <property type="match status" value="1"/>
</dbReference>
<name>A0A5E7SJF3_PSEFL</name>
<organism evidence="5 6">
    <name type="scientific">Pseudomonas fluorescens</name>
    <dbReference type="NCBI Taxonomy" id="294"/>
    <lineage>
        <taxon>Bacteria</taxon>
        <taxon>Pseudomonadati</taxon>
        <taxon>Pseudomonadota</taxon>
        <taxon>Gammaproteobacteria</taxon>
        <taxon>Pseudomonadales</taxon>
        <taxon>Pseudomonadaceae</taxon>
        <taxon>Pseudomonas</taxon>
    </lineage>
</organism>
<dbReference type="RefSeq" id="WP_150797161.1">
    <property type="nucleotide sequence ID" value="NZ_CABVHU010000002.1"/>
</dbReference>
<dbReference type="Pfam" id="PF04228">
    <property type="entry name" value="Zn_peptidase"/>
    <property type="match status" value="1"/>
</dbReference>
<evidence type="ECO:0000256" key="3">
    <source>
        <dbReference type="ARBA" id="ARBA00022989"/>
    </source>
</evidence>
<dbReference type="PANTHER" id="PTHR30168">
    <property type="entry name" value="PUTATIVE MEMBRANE PROTEIN YPFJ"/>
    <property type="match status" value="1"/>
</dbReference>
<proteinExistence type="predicted"/>
<evidence type="ECO:0008006" key="7">
    <source>
        <dbReference type="Google" id="ProtNLM"/>
    </source>
</evidence>
<evidence type="ECO:0000256" key="4">
    <source>
        <dbReference type="ARBA" id="ARBA00023136"/>
    </source>
</evidence>
<dbReference type="EMBL" id="CABVHU010000002">
    <property type="protein sequence ID" value="VVN83921.1"/>
    <property type="molecule type" value="Genomic_DNA"/>
</dbReference>
<protein>
    <recommendedName>
        <fullName evidence="7">Metalloprotease</fullName>
    </recommendedName>
</protein>
<dbReference type="AlphaFoldDB" id="A0A5E7SJF3"/>
<keyword evidence="4" id="KW-0472">Membrane</keyword>
<evidence type="ECO:0000256" key="2">
    <source>
        <dbReference type="ARBA" id="ARBA00022692"/>
    </source>
</evidence>
<dbReference type="Proteomes" id="UP000409037">
    <property type="component" value="Unassembled WGS sequence"/>
</dbReference>
<reference evidence="5 6" key="1">
    <citation type="submission" date="2019-09" db="EMBL/GenBank/DDBJ databases">
        <authorList>
            <person name="Chandra G."/>
            <person name="Truman W A."/>
        </authorList>
    </citation>
    <scope>NUCLEOTIDE SEQUENCE [LARGE SCALE GENOMIC DNA]</scope>
    <source>
        <strain evidence="5">PS833</strain>
    </source>
</reference>
<sequence length="288" mass="31136">MLWNKARCSDNVNDTRKGKDARTLTGKTLGAGLAVVALASAGLYSALGTTPDEAPLTSSTTLNPPDAALSVDSEDLQLKFVQSILGDTEDTWKQLFAQTGRQYPEPTMTLFDNGVVSGCGYASSASGPFYCPGNRQLYLDLAFFAMLEQQFSVVGNFARAYIIAHEVSHHVQLELGLSEPFENALRDQQPVTGDGGLEVRAELQADCLAGVWAYHAQQRLDWLEPGDIEAALQAAAAFGDDSLQRSQNDTVRPETFSHGTSQQRANWFRAGFATGRTDACDTFAAKDL</sequence>
<dbReference type="OrthoDB" id="9774900at2"/>
<dbReference type="GO" id="GO:0016020">
    <property type="term" value="C:membrane"/>
    <property type="evidence" value="ECO:0007669"/>
    <property type="project" value="UniProtKB-SubCell"/>
</dbReference>
<evidence type="ECO:0000256" key="1">
    <source>
        <dbReference type="ARBA" id="ARBA00004167"/>
    </source>
</evidence>
<keyword evidence="3" id="KW-1133">Transmembrane helix</keyword>
<evidence type="ECO:0000313" key="5">
    <source>
        <dbReference type="EMBL" id="VVN83921.1"/>
    </source>
</evidence>
<gene>
    <name evidence="5" type="ORF">PS833_01314</name>
</gene>
<comment type="subcellular location">
    <subcellularLocation>
        <location evidence="1">Membrane</location>
        <topology evidence="1">Single-pass membrane protein</topology>
    </subcellularLocation>
</comment>
<accession>A0A5E7SJF3</accession>
<evidence type="ECO:0000313" key="6">
    <source>
        <dbReference type="Proteomes" id="UP000409037"/>
    </source>
</evidence>
<dbReference type="InterPro" id="IPR007343">
    <property type="entry name" value="Uncharacterised_pept_Zn_put"/>
</dbReference>